<dbReference type="Proteomes" id="UP000224076">
    <property type="component" value="Unassembled WGS sequence"/>
</dbReference>
<name>A0A2B3TM94_BACCE</name>
<dbReference type="AlphaFoldDB" id="A0A2B3TM94"/>
<proteinExistence type="predicted"/>
<comment type="caution">
    <text evidence="1">The sequence shown here is derived from an EMBL/GenBank/DDBJ whole genome shotgun (WGS) entry which is preliminary data.</text>
</comment>
<evidence type="ECO:0000313" key="1">
    <source>
        <dbReference type="EMBL" id="PFU37858.1"/>
    </source>
</evidence>
<organism evidence="1 2">
    <name type="scientific">Bacillus cereus</name>
    <dbReference type="NCBI Taxonomy" id="1396"/>
    <lineage>
        <taxon>Bacteria</taxon>
        <taxon>Bacillati</taxon>
        <taxon>Bacillota</taxon>
        <taxon>Bacilli</taxon>
        <taxon>Bacillales</taxon>
        <taxon>Bacillaceae</taxon>
        <taxon>Bacillus</taxon>
        <taxon>Bacillus cereus group</taxon>
    </lineage>
</organism>
<protein>
    <submittedName>
        <fullName evidence="1">Uncharacterized protein</fullName>
    </submittedName>
</protein>
<gene>
    <name evidence="1" type="ORF">COK86_27615</name>
</gene>
<accession>A0A2B3TM94</accession>
<evidence type="ECO:0000313" key="2">
    <source>
        <dbReference type="Proteomes" id="UP000224076"/>
    </source>
</evidence>
<reference evidence="1 2" key="1">
    <citation type="submission" date="2017-09" db="EMBL/GenBank/DDBJ databases">
        <title>Large-scale bioinformatics analysis of Bacillus genomes uncovers conserved roles of natural products in bacterial physiology.</title>
        <authorList>
            <consortium name="Agbiome Team Llc"/>
            <person name="Bleich R.M."/>
            <person name="Grubbs K.J."/>
            <person name="Santa Maria K.C."/>
            <person name="Allen S.E."/>
            <person name="Farag S."/>
            <person name="Shank E.A."/>
            <person name="Bowers A."/>
        </authorList>
    </citation>
    <scope>NUCLEOTIDE SEQUENCE [LARGE SCALE GENOMIC DNA]</scope>
    <source>
        <strain evidence="1 2">AFS061806</strain>
    </source>
</reference>
<dbReference type="RefSeq" id="WP_000537605.1">
    <property type="nucleotide sequence ID" value="NZ_NVDG01000059.1"/>
</dbReference>
<sequence>MGTVSRSHRALKRKYRQVRQEFKKDIFEVAKNNRAFAMMIIETYSASKHRTHITKVWELLGFHHPEAYKDYCDKLQGSFLCGSHEIMRSIYFADKELYDKYLYKIPECYAMGDALGIAYKVLRS</sequence>
<dbReference type="EMBL" id="NVDG01000059">
    <property type="protein sequence ID" value="PFU37858.1"/>
    <property type="molecule type" value="Genomic_DNA"/>
</dbReference>